<organism evidence="2 3">
    <name type="scientific">Ophiocordyceps unilateralis</name>
    <name type="common">Zombie-ant fungus</name>
    <name type="synonym">Torrubia unilateralis</name>
    <dbReference type="NCBI Taxonomy" id="268505"/>
    <lineage>
        <taxon>Eukaryota</taxon>
        <taxon>Fungi</taxon>
        <taxon>Dikarya</taxon>
        <taxon>Ascomycota</taxon>
        <taxon>Pezizomycotina</taxon>
        <taxon>Sordariomycetes</taxon>
        <taxon>Hypocreomycetidae</taxon>
        <taxon>Hypocreales</taxon>
        <taxon>Ophiocordycipitaceae</taxon>
        <taxon>Ophiocordyceps</taxon>
    </lineage>
</organism>
<reference evidence="2 3" key="2">
    <citation type="journal article" date="2017" name="Sci. Rep.">
        <title>Ant-infecting Ophiocordyceps genomes reveal a high diversity of potential behavioral manipulation genes and a possible major role for enterotoxins.</title>
        <authorList>
            <person name="de Bekker C."/>
            <person name="Ohm R.A."/>
            <person name="Evans H.C."/>
            <person name="Brachmann A."/>
            <person name="Hughes D.P."/>
        </authorList>
    </citation>
    <scope>NUCLEOTIDE SEQUENCE [LARGE SCALE GENOMIC DNA]</scope>
    <source>
        <strain evidence="2 3">SC16a</strain>
    </source>
</reference>
<dbReference type="EMBL" id="LAZP02001046">
    <property type="protein sequence ID" value="PFH55259.1"/>
    <property type="molecule type" value="Genomic_DNA"/>
</dbReference>
<feature type="compositionally biased region" description="Basic and acidic residues" evidence="1">
    <location>
        <begin position="29"/>
        <end position="41"/>
    </location>
</feature>
<proteinExistence type="predicted"/>
<sequence length="127" mass="14301">MLEQCVYFSSPPGPISSGLQSYATKRQIRGREKQKMTERKTSLSLGFRPSGQTEKKMRGSLRIGSKTEIWGRQTRTKGRVATIVSVRGRRCSLGDVAVENRHRRGCLGSLVGRCVFYLFRTRCLSVS</sequence>
<dbReference type="Proteomes" id="UP000037136">
    <property type="component" value="Unassembled WGS sequence"/>
</dbReference>
<comment type="caution">
    <text evidence="2">The sequence shown here is derived from an EMBL/GenBank/DDBJ whole genome shotgun (WGS) entry which is preliminary data.</text>
</comment>
<gene>
    <name evidence="2" type="ORF">XA68_10236</name>
</gene>
<reference evidence="2 3" key="1">
    <citation type="journal article" date="2015" name="BMC Genomics">
        <title>Gene expression during zombie ant biting behavior reflects the complexity underlying fungal parasitic behavioral manipulation.</title>
        <authorList>
            <person name="de Bekker C."/>
            <person name="Ohm R.A."/>
            <person name="Loreto R.G."/>
            <person name="Sebastian A."/>
            <person name="Albert I."/>
            <person name="Merrow M."/>
            <person name="Brachmann A."/>
            <person name="Hughes D.P."/>
        </authorList>
    </citation>
    <scope>NUCLEOTIDE SEQUENCE [LARGE SCALE GENOMIC DNA]</scope>
    <source>
        <strain evidence="2 3">SC16a</strain>
    </source>
</reference>
<evidence type="ECO:0000256" key="1">
    <source>
        <dbReference type="SAM" id="MobiDB-lite"/>
    </source>
</evidence>
<evidence type="ECO:0000313" key="3">
    <source>
        <dbReference type="Proteomes" id="UP000037136"/>
    </source>
</evidence>
<accession>A0A2A9NZR1</accession>
<feature type="region of interest" description="Disordered" evidence="1">
    <location>
        <begin position="18"/>
        <end position="59"/>
    </location>
</feature>
<evidence type="ECO:0000313" key="2">
    <source>
        <dbReference type="EMBL" id="PFH55259.1"/>
    </source>
</evidence>
<dbReference type="AlphaFoldDB" id="A0A2A9NZR1"/>
<name>A0A2A9NZR1_OPHUN</name>
<protein>
    <submittedName>
        <fullName evidence="2">Uncharacterized protein</fullName>
    </submittedName>
</protein>
<keyword evidence="3" id="KW-1185">Reference proteome</keyword>